<organism evidence="2 3">
    <name type="scientific">Nitrospira japonica</name>
    <dbReference type="NCBI Taxonomy" id="1325564"/>
    <lineage>
        <taxon>Bacteria</taxon>
        <taxon>Pseudomonadati</taxon>
        <taxon>Nitrospirota</taxon>
        <taxon>Nitrospiria</taxon>
        <taxon>Nitrospirales</taxon>
        <taxon>Nitrospiraceae</taxon>
        <taxon>Nitrospira</taxon>
    </lineage>
</organism>
<dbReference type="Proteomes" id="UP000192042">
    <property type="component" value="Chromosome I"/>
</dbReference>
<feature type="signal peptide" evidence="1">
    <location>
        <begin position="1"/>
        <end position="25"/>
    </location>
</feature>
<dbReference type="AlphaFoldDB" id="A0A1W1I251"/>
<gene>
    <name evidence="2" type="ORF">NSJP_0905</name>
</gene>
<feature type="chain" id="PRO_5012619224" description="SnoaL-like domain-containing protein" evidence="1">
    <location>
        <begin position="26"/>
        <end position="185"/>
    </location>
</feature>
<dbReference type="STRING" id="1325564.NSJP_0905"/>
<protein>
    <recommendedName>
        <fullName evidence="4">SnoaL-like domain-containing protein</fullName>
    </recommendedName>
</protein>
<evidence type="ECO:0000256" key="1">
    <source>
        <dbReference type="SAM" id="SignalP"/>
    </source>
</evidence>
<keyword evidence="3" id="KW-1185">Reference proteome</keyword>
<evidence type="ECO:0000313" key="2">
    <source>
        <dbReference type="EMBL" id="SLM47077.1"/>
    </source>
</evidence>
<accession>A0A1W1I251</accession>
<dbReference type="RefSeq" id="WP_080885665.1">
    <property type="nucleotide sequence ID" value="NZ_LT828648.1"/>
</dbReference>
<evidence type="ECO:0000313" key="3">
    <source>
        <dbReference type="Proteomes" id="UP000192042"/>
    </source>
</evidence>
<dbReference type="EMBL" id="LT828648">
    <property type="protein sequence ID" value="SLM47077.1"/>
    <property type="molecule type" value="Genomic_DNA"/>
</dbReference>
<dbReference type="OrthoDB" id="9795159at2"/>
<name>A0A1W1I251_9BACT</name>
<dbReference type="KEGG" id="nja:NSJP_0905"/>
<evidence type="ECO:0008006" key="4">
    <source>
        <dbReference type="Google" id="ProtNLM"/>
    </source>
</evidence>
<reference evidence="2 3" key="1">
    <citation type="submission" date="2017-03" db="EMBL/GenBank/DDBJ databases">
        <authorList>
            <person name="Afonso C.L."/>
            <person name="Miller P.J."/>
            <person name="Scott M.A."/>
            <person name="Spackman E."/>
            <person name="Goraichik I."/>
            <person name="Dimitrov K.M."/>
            <person name="Suarez D.L."/>
            <person name="Swayne D.E."/>
        </authorList>
    </citation>
    <scope>NUCLEOTIDE SEQUENCE [LARGE SCALE GENOMIC DNA]</scope>
    <source>
        <strain evidence="2">Genome sequencing of Nitrospira japonica strain NJ11</strain>
    </source>
</reference>
<sequence length="185" mass="21010">MRRTSVRPVLALLSLLGLMVFHGSAAGQTGGLDHSPAEIVKKYFQLDQKGARLDSLSFEAIAPFIDWRDEPTWGRIVVIRGFTVAEHYTQWDIVDRLEVVVPVAFQIIGSVYLETAGFVPEAGTEEVRVRVKSVKNRWRIIEPVLPPHVGQKRMLNLVREAWVKEGEQDKRDRLAGLEDELRKVK</sequence>
<proteinExistence type="predicted"/>
<keyword evidence="1" id="KW-0732">Signal</keyword>